<dbReference type="InterPro" id="IPR000536">
    <property type="entry name" value="Nucl_hrmn_rcpt_lig-bd"/>
</dbReference>
<dbReference type="SMART" id="SM00430">
    <property type="entry name" value="HOLI"/>
    <property type="match status" value="1"/>
</dbReference>
<dbReference type="InterPro" id="IPR035500">
    <property type="entry name" value="NHR-like_dom_sf"/>
</dbReference>
<keyword evidence="9 15" id="KW-0805">Transcription regulation</keyword>
<evidence type="ECO:0000256" key="4">
    <source>
        <dbReference type="ARBA" id="ARBA00006423"/>
    </source>
</evidence>
<dbReference type="GO" id="GO:0006954">
    <property type="term" value="P:inflammatory response"/>
    <property type="evidence" value="ECO:0007669"/>
    <property type="project" value="UniProtKB-KW"/>
</dbReference>
<dbReference type="GO" id="GO:0008270">
    <property type="term" value="F:zinc ion binding"/>
    <property type="evidence" value="ECO:0007669"/>
    <property type="project" value="UniProtKB-KW"/>
</dbReference>
<dbReference type="InterPro" id="IPR013088">
    <property type="entry name" value="Znf_NHR/GATA"/>
</dbReference>
<dbReference type="SUPFAM" id="SSF48508">
    <property type="entry name" value="Nuclear receptor ligand-binding domain"/>
    <property type="match status" value="1"/>
</dbReference>
<evidence type="ECO:0000256" key="10">
    <source>
        <dbReference type="ARBA" id="ARBA00023125"/>
    </source>
</evidence>
<feature type="domain" description="NR LBD" evidence="17">
    <location>
        <begin position="353"/>
        <end position="588"/>
    </location>
</feature>
<proteinExistence type="inferred from homology"/>
<keyword evidence="11 15" id="KW-0804">Transcription</keyword>
<dbReference type="InterPro" id="IPR003070">
    <property type="entry name" value="NR4A1-3"/>
</dbReference>
<dbReference type="PROSITE" id="PS00031">
    <property type="entry name" value="NUCLEAR_REC_DBD_1"/>
    <property type="match status" value="1"/>
</dbReference>
<evidence type="ECO:0000313" key="18">
    <source>
        <dbReference type="Ensembl" id="ENSAPEP00000032282.1"/>
    </source>
</evidence>
<comment type="cofactor">
    <cofactor evidence="1">
        <name>Zn(2+)</name>
        <dbReference type="ChEBI" id="CHEBI:29105"/>
    </cofactor>
</comment>
<dbReference type="Gene3D" id="1.10.565.10">
    <property type="entry name" value="Retinoid X Receptor"/>
    <property type="match status" value="1"/>
</dbReference>
<keyword evidence="10 15" id="KW-0238">DNA-binding</keyword>
<dbReference type="PANTHER" id="PTHR24085">
    <property type="entry name" value="NUCLEAR HORMONE RECEPTOR"/>
    <property type="match status" value="1"/>
</dbReference>
<dbReference type="GO" id="GO:0004879">
    <property type="term" value="F:nuclear receptor activity"/>
    <property type="evidence" value="ECO:0007669"/>
    <property type="project" value="InterPro"/>
</dbReference>
<dbReference type="STRING" id="161767.ENSAPEP00000032282"/>
<dbReference type="GO" id="GO:0035259">
    <property type="term" value="F:nuclear glucocorticoid receptor binding"/>
    <property type="evidence" value="ECO:0007669"/>
    <property type="project" value="TreeGrafter"/>
</dbReference>
<evidence type="ECO:0000256" key="5">
    <source>
        <dbReference type="ARBA" id="ARBA00022490"/>
    </source>
</evidence>
<evidence type="ECO:0000256" key="7">
    <source>
        <dbReference type="ARBA" id="ARBA00022771"/>
    </source>
</evidence>
<accession>A0A3P8UAE6</accession>
<evidence type="ECO:0000256" key="14">
    <source>
        <dbReference type="ARBA" id="ARBA00023242"/>
    </source>
</evidence>
<keyword evidence="14 15" id="KW-0539">Nucleus</keyword>
<keyword evidence="8 15" id="KW-0862">Zinc</keyword>
<evidence type="ECO:0000313" key="19">
    <source>
        <dbReference type="Proteomes" id="UP000265080"/>
    </source>
</evidence>
<dbReference type="PROSITE" id="PS51843">
    <property type="entry name" value="NR_LBD"/>
    <property type="match status" value="1"/>
</dbReference>
<evidence type="ECO:0000256" key="12">
    <source>
        <dbReference type="ARBA" id="ARBA00023170"/>
    </source>
</evidence>
<dbReference type="CDD" id="cd06969">
    <property type="entry name" value="NR_DBD_NGFI-B"/>
    <property type="match status" value="1"/>
</dbReference>
<evidence type="ECO:0000256" key="9">
    <source>
        <dbReference type="ARBA" id="ARBA00023015"/>
    </source>
</evidence>
<reference evidence="18" key="2">
    <citation type="submission" date="2025-08" db="UniProtKB">
        <authorList>
            <consortium name="Ensembl"/>
        </authorList>
    </citation>
    <scope>IDENTIFICATION</scope>
</reference>
<evidence type="ECO:0000256" key="1">
    <source>
        <dbReference type="ARBA" id="ARBA00001947"/>
    </source>
</evidence>
<keyword evidence="13" id="KW-0395">Inflammatory response</keyword>
<keyword evidence="6 15" id="KW-0479">Metal-binding</keyword>
<evidence type="ECO:0000256" key="15">
    <source>
        <dbReference type="RuleBase" id="RU004334"/>
    </source>
</evidence>
<dbReference type="InterPro" id="IPR001723">
    <property type="entry name" value="Nuclear_hrmn_rcpt"/>
</dbReference>
<comment type="similarity">
    <text evidence="4">Belongs to the nuclear hormone receptor family. NR4 subfamily.</text>
</comment>
<dbReference type="Pfam" id="PF00105">
    <property type="entry name" value="zf-C4"/>
    <property type="match status" value="1"/>
</dbReference>
<dbReference type="GO" id="GO:0005634">
    <property type="term" value="C:nucleus"/>
    <property type="evidence" value="ECO:0007669"/>
    <property type="project" value="UniProtKB-SubCell"/>
</dbReference>
<sequence>MVACGVRTVSNTCRRTKKSFADMTCIHPQHGSQPYENSLGSSERQNTDFISRLAEDMSSPRDHLSAPSLPSISSLVGTQAGDFDAYSCQFTTAPAHITPSSGQEIPFKLDELQVFGCYPGPFLLSHPDEAVSPSGSDYFGSPASASSPCTPGFQSQHASTWDSAFGPYSPSPGYWAAEEASVTPSFFTFGSGSLEDMSHLGQSQEQDPFTLAHPHPSALTFPALAMEQQCSLDGTDQLDGSLSPKLKSPRGNEGCCAVCGDNASCQHYGVRTCEGCKGFFKRTVQKNSKYVCLANKDCPVDKRRRNRCQFCRFQKCLAVGMVREVVRTDSLKGRRGRLPSKPKVVQDVTAAVSPVSMIASLVRAHIDSNPSLGTLDYSKYVETDVSVNHKEDASDIKQFYDLLTASMEVIKKWANSIPGFSEFCSEDQELLLESAFVELFILRLAYRSNPKTDKLIFCNGAVLHKLQCVRSFGEWIDSILEFSQSLHRMKLDVSSFSCLTALVIITDRHGLKEPKRVEDLQNQLITCLKDHVSGCGSDSSRPNYLSRLLGKLPELRTLYTQGLQRIFYLKLEDLVPPPPMVEKIFMDTLPF</sequence>
<reference evidence="18" key="3">
    <citation type="submission" date="2025-09" db="UniProtKB">
        <authorList>
            <consortium name="Ensembl"/>
        </authorList>
    </citation>
    <scope>IDENTIFICATION</scope>
</reference>
<evidence type="ECO:0000256" key="11">
    <source>
        <dbReference type="ARBA" id="ARBA00023163"/>
    </source>
</evidence>
<keyword evidence="5" id="KW-0963">Cytoplasm</keyword>
<dbReference type="Pfam" id="PF00104">
    <property type="entry name" value="Hormone_recep"/>
    <property type="match status" value="1"/>
</dbReference>
<dbReference type="FunFam" id="1.10.565.10:FF:000008">
    <property type="entry name" value="Nuclear receptor subfamily 4 group A member 1"/>
    <property type="match status" value="1"/>
</dbReference>
<keyword evidence="19" id="KW-1185">Reference proteome</keyword>
<dbReference type="GO" id="GO:0000978">
    <property type="term" value="F:RNA polymerase II cis-regulatory region sequence-specific DNA binding"/>
    <property type="evidence" value="ECO:0007669"/>
    <property type="project" value="TreeGrafter"/>
</dbReference>
<dbReference type="PRINTS" id="PR00047">
    <property type="entry name" value="STROIDFINGER"/>
</dbReference>
<evidence type="ECO:0000256" key="13">
    <source>
        <dbReference type="ARBA" id="ARBA00023198"/>
    </source>
</evidence>
<dbReference type="SUPFAM" id="SSF57716">
    <property type="entry name" value="Glucocorticoid receptor-like (DNA-binding domain)"/>
    <property type="match status" value="1"/>
</dbReference>
<dbReference type="GO" id="GO:0010906">
    <property type="term" value="P:regulation of glucose metabolic process"/>
    <property type="evidence" value="ECO:0007669"/>
    <property type="project" value="Ensembl"/>
</dbReference>
<evidence type="ECO:0000259" key="16">
    <source>
        <dbReference type="PROSITE" id="PS51030"/>
    </source>
</evidence>
<dbReference type="GO" id="GO:0005667">
    <property type="term" value="C:transcription regulator complex"/>
    <property type="evidence" value="ECO:0007669"/>
    <property type="project" value="TreeGrafter"/>
</dbReference>
<protein>
    <submittedName>
        <fullName evidence="18">Nuclear receptor subfamily 4, group A, member 1</fullName>
    </submittedName>
</protein>
<dbReference type="Gene3D" id="3.30.50.10">
    <property type="entry name" value="Erythroid Transcription Factor GATA-1, subunit A"/>
    <property type="match status" value="1"/>
</dbReference>
<dbReference type="GO" id="GO:0071376">
    <property type="term" value="P:cellular response to corticotropin-releasing hormone stimulus"/>
    <property type="evidence" value="ECO:0007669"/>
    <property type="project" value="TreeGrafter"/>
</dbReference>
<comment type="subcellular location">
    <subcellularLocation>
        <location evidence="3">Cytoplasm</location>
        <location evidence="3">Cytosol</location>
    </subcellularLocation>
    <subcellularLocation>
        <location evidence="2 15">Nucleus</location>
    </subcellularLocation>
</comment>
<feature type="domain" description="Nuclear receptor" evidence="16">
    <location>
        <begin position="253"/>
        <end position="328"/>
    </location>
</feature>
<dbReference type="FunFam" id="3.30.50.10:FF:000009">
    <property type="entry name" value="nuclear receptor subfamily 4 group A member 2"/>
    <property type="match status" value="1"/>
</dbReference>
<dbReference type="PRINTS" id="PR00398">
    <property type="entry name" value="STRDHORMONER"/>
</dbReference>
<evidence type="ECO:0000256" key="8">
    <source>
        <dbReference type="ARBA" id="ARBA00022833"/>
    </source>
</evidence>
<dbReference type="SMART" id="SM00399">
    <property type="entry name" value="ZnF_C4"/>
    <property type="match status" value="1"/>
</dbReference>
<keyword evidence="7 15" id="KW-0863">Zinc-finger</keyword>
<dbReference type="PROSITE" id="PS51030">
    <property type="entry name" value="NUCLEAR_REC_DBD_2"/>
    <property type="match status" value="1"/>
</dbReference>
<dbReference type="GO" id="GO:0005829">
    <property type="term" value="C:cytosol"/>
    <property type="evidence" value="ECO:0007669"/>
    <property type="project" value="UniProtKB-SubCell"/>
</dbReference>
<organism evidence="18 19">
    <name type="scientific">Amphiprion percula</name>
    <name type="common">Orange clownfish</name>
    <name type="synonym">Lutjanus percula</name>
    <dbReference type="NCBI Taxonomy" id="161767"/>
    <lineage>
        <taxon>Eukaryota</taxon>
        <taxon>Metazoa</taxon>
        <taxon>Chordata</taxon>
        <taxon>Craniata</taxon>
        <taxon>Vertebrata</taxon>
        <taxon>Euteleostomi</taxon>
        <taxon>Actinopterygii</taxon>
        <taxon>Neopterygii</taxon>
        <taxon>Teleostei</taxon>
        <taxon>Neoteleostei</taxon>
        <taxon>Acanthomorphata</taxon>
        <taxon>Ovalentaria</taxon>
        <taxon>Pomacentridae</taxon>
        <taxon>Amphiprion</taxon>
    </lineage>
</organism>
<evidence type="ECO:0000256" key="6">
    <source>
        <dbReference type="ARBA" id="ARBA00022723"/>
    </source>
</evidence>
<evidence type="ECO:0000256" key="2">
    <source>
        <dbReference type="ARBA" id="ARBA00004123"/>
    </source>
</evidence>
<dbReference type="PANTHER" id="PTHR24085:SF1">
    <property type="entry name" value="NUCLEAR RECEPTOR SUBFAMILY 4 GROUP A MEMBER 1"/>
    <property type="match status" value="1"/>
</dbReference>
<evidence type="ECO:0000256" key="3">
    <source>
        <dbReference type="ARBA" id="ARBA00004514"/>
    </source>
</evidence>
<keyword evidence="12 15" id="KW-0675">Receptor</keyword>
<reference evidence="18 19" key="1">
    <citation type="submission" date="2018-03" db="EMBL/GenBank/DDBJ databases">
        <title>Finding Nemo's genes: A chromosome-scale reference assembly of the genome of the orange clownfish Amphiprion percula.</title>
        <authorList>
            <person name="Lehmann R."/>
        </authorList>
    </citation>
    <scope>NUCLEOTIDE SEQUENCE</scope>
</reference>
<dbReference type="InterPro" id="IPR001628">
    <property type="entry name" value="Znf_hrmn_rcpt"/>
</dbReference>
<dbReference type="Ensembl" id="ENSAPET00000033141.1">
    <property type="protein sequence ID" value="ENSAPEP00000032282.1"/>
    <property type="gene ID" value="ENSAPEG00000022933.1"/>
</dbReference>
<dbReference type="PRINTS" id="PR01284">
    <property type="entry name" value="NUCLEARECPTR"/>
</dbReference>
<evidence type="ECO:0000259" key="17">
    <source>
        <dbReference type="PROSITE" id="PS51843"/>
    </source>
</evidence>
<name>A0A3P8UAE6_AMPPE</name>
<dbReference type="AlphaFoldDB" id="A0A3P8UAE6"/>
<dbReference type="GeneTree" id="ENSGT00950000183038"/>
<dbReference type="Proteomes" id="UP000265080">
    <property type="component" value="Chromosome 8"/>
</dbReference>